<dbReference type="Gene3D" id="3.40.50.2300">
    <property type="match status" value="1"/>
</dbReference>
<accession>A0A1B8P1N0</accession>
<dbReference type="Pfam" id="PF00196">
    <property type="entry name" value="GerE"/>
    <property type="match status" value="1"/>
</dbReference>
<dbReference type="EMBL" id="MAJD01000001">
    <property type="protein sequence ID" value="OBX36130.1"/>
    <property type="molecule type" value="Genomic_DNA"/>
</dbReference>
<dbReference type="InterPro" id="IPR016032">
    <property type="entry name" value="Sig_transdc_resp-reg_C-effctor"/>
</dbReference>
<evidence type="ECO:0000256" key="1">
    <source>
        <dbReference type="ARBA" id="ARBA00022553"/>
    </source>
</evidence>
<dbReference type="AlphaFoldDB" id="A0A1B8P1N0"/>
<dbReference type="OMA" id="DHQVVRR"/>
<dbReference type="CDD" id="cd17535">
    <property type="entry name" value="REC_NarL-like"/>
    <property type="match status" value="1"/>
</dbReference>
<dbReference type="Proteomes" id="UP000092504">
    <property type="component" value="Unassembled WGS sequence"/>
</dbReference>
<dbReference type="RefSeq" id="WP_013332572.1">
    <property type="nucleotide sequence ID" value="NZ_CP087224.1"/>
</dbReference>
<dbReference type="SUPFAM" id="SSF46894">
    <property type="entry name" value="C-terminal effector domain of the bipartite response regulators"/>
    <property type="match status" value="1"/>
</dbReference>
<evidence type="ECO:0000313" key="4">
    <source>
        <dbReference type="Proteomes" id="UP000092504"/>
    </source>
</evidence>
<dbReference type="GO" id="GO:0003677">
    <property type="term" value="F:DNA binding"/>
    <property type="evidence" value="ECO:0007669"/>
    <property type="project" value="InterPro"/>
</dbReference>
<dbReference type="InterPro" id="IPR011006">
    <property type="entry name" value="CheY-like_superfamily"/>
</dbReference>
<name>A0A1B8P1N0_HALEL</name>
<dbReference type="PANTHER" id="PTHR45566">
    <property type="entry name" value="HTH-TYPE TRANSCRIPTIONAL REGULATOR YHJB-RELATED"/>
    <property type="match status" value="1"/>
</dbReference>
<dbReference type="SMART" id="SM00421">
    <property type="entry name" value="HTH_LUXR"/>
    <property type="match status" value="1"/>
</dbReference>
<dbReference type="GO" id="GO:0000160">
    <property type="term" value="P:phosphorelay signal transduction system"/>
    <property type="evidence" value="ECO:0007669"/>
    <property type="project" value="InterPro"/>
</dbReference>
<dbReference type="PROSITE" id="PS50043">
    <property type="entry name" value="HTH_LUXR_2"/>
    <property type="match status" value="1"/>
</dbReference>
<dbReference type="PATRIC" id="fig|2746.7.peg.479"/>
<evidence type="ECO:0000256" key="2">
    <source>
        <dbReference type="ARBA" id="ARBA00023125"/>
    </source>
</evidence>
<dbReference type="InterPro" id="IPR051015">
    <property type="entry name" value="EvgA-like"/>
</dbReference>
<proteinExistence type="predicted"/>
<evidence type="ECO:0000313" key="3">
    <source>
        <dbReference type="EMBL" id="OBX36130.1"/>
    </source>
</evidence>
<dbReference type="InterPro" id="IPR001789">
    <property type="entry name" value="Sig_transdc_resp-reg_receiver"/>
</dbReference>
<gene>
    <name evidence="3" type="primary">degU_1</name>
    <name evidence="3" type="ORF">A8U91_00466</name>
</gene>
<comment type="caution">
    <text evidence="3">The sequence shown here is derived from an EMBL/GenBank/DDBJ whole genome shotgun (WGS) entry which is preliminary data.</text>
</comment>
<sequence>MHTLLVADDHPMFRDAMVGAIAAALPGSRVLEADSLAAAVRQAESHDELDLLLLDLGLPDAQELAGLQQLREALPGLPVAIISAEQGRETVLEAIRLGAVGYIPKSTPRDDLIAALQQVLEGQMYLPADILRRPPTPVASSRCEPAADLESSALAQLTAKQLQVLERMTCGDSNKQIARELNIAETTVKTHVSAILNKLGVNSRIQAILAAREHDLAFHSQPMRQPR</sequence>
<dbReference type="PRINTS" id="PR00038">
    <property type="entry name" value="HTHLUXR"/>
</dbReference>
<dbReference type="GeneID" id="91010161"/>
<dbReference type="SUPFAM" id="SSF52172">
    <property type="entry name" value="CheY-like"/>
    <property type="match status" value="1"/>
</dbReference>
<dbReference type="InterPro" id="IPR058245">
    <property type="entry name" value="NreC/VraR/RcsB-like_REC"/>
</dbReference>
<dbReference type="SMART" id="SM00448">
    <property type="entry name" value="REC"/>
    <property type="match status" value="1"/>
</dbReference>
<dbReference type="GO" id="GO:0006355">
    <property type="term" value="P:regulation of DNA-templated transcription"/>
    <property type="evidence" value="ECO:0007669"/>
    <property type="project" value="InterPro"/>
</dbReference>
<protein>
    <submittedName>
        <fullName evidence="3">Transcriptional regulatory protein DegU</fullName>
    </submittedName>
</protein>
<dbReference type="CDD" id="cd06170">
    <property type="entry name" value="LuxR_C_like"/>
    <property type="match status" value="1"/>
</dbReference>
<dbReference type="PANTHER" id="PTHR45566:SF1">
    <property type="entry name" value="HTH-TYPE TRANSCRIPTIONAL REGULATOR YHJB-RELATED"/>
    <property type="match status" value="1"/>
</dbReference>
<dbReference type="Pfam" id="PF00072">
    <property type="entry name" value="Response_reg"/>
    <property type="match status" value="1"/>
</dbReference>
<keyword evidence="1" id="KW-0597">Phosphoprotein</keyword>
<keyword evidence="2" id="KW-0238">DNA-binding</keyword>
<reference evidence="3 4" key="1">
    <citation type="submission" date="2016-06" db="EMBL/GenBank/DDBJ databases">
        <title>Genome sequence of halotolerant plant growth promoting strain of Halomonas elongata HEK1 isolated from salterns of Rann of Kutch, Gujarat, India.</title>
        <authorList>
            <person name="Gaba S."/>
            <person name="Singh R.N."/>
            <person name="Abrol S."/>
            <person name="Kaushik R."/>
            <person name="Saxena A.K."/>
        </authorList>
    </citation>
    <scope>NUCLEOTIDE SEQUENCE [LARGE SCALE GENOMIC DNA]</scope>
    <source>
        <strain evidence="3 4">HEK1</strain>
    </source>
</reference>
<dbReference type="PROSITE" id="PS00622">
    <property type="entry name" value="HTH_LUXR_1"/>
    <property type="match status" value="1"/>
</dbReference>
<organism evidence="3 4">
    <name type="scientific">Halomonas elongata</name>
    <dbReference type="NCBI Taxonomy" id="2746"/>
    <lineage>
        <taxon>Bacteria</taxon>
        <taxon>Pseudomonadati</taxon>
        <taxon>Pseudomonadota</taxon>
        <taxon>Gammaproteobacteria</taxon>
        <taxon>Oceanospirillales</taxon>
        <taxon>Halomonadaceae</taxon>
        <taxon>Halomonas</taxon>
    </lineage>
</organism>
<dbReference type="PROSITE" id="PS50110">
    <property type="entry name" value="RESPONSE_REGULATORY"/>
    <property type="match status" value="1"/>
</dbReference>
<dbReference type="InterPro" id="IPR000792">
    <property type="entry name" value="Tscrpt_reg_LuxR_C"/>
</dbReference>